<comment type="caution">
    <text evidence="2">The sequence shown here is derived from an EMBL/GenBank/DDBJ whole genome shotgun (WGS) entry which is preliminary data.</text>
</comment>
<proteinExistence type="predicted"/>
<dbReference type="Proteomes" id="UP000722485">
    <property type="component" value="Unassembled WGS sequence"/>
</dbReference>
<feature type="compositionally biased region" description="Basic and acidic residues" evidence="1">
    <location>
        <begin position="91"/>
        <end position="103"/>
    </location>
</feature>
<name>A0A9P5HJL1_9HYPO</name>
<dbReference type="EMBL" id="JAANBB010000012">
    <property type="protein sequence ID" value="KAF7556409.1"/>
    <property type="molecule type" value="Genomic_DNA"/>
</dbReference>
<protein>
    <submittedName>
        <fullName evidence="2">Uncharacterized protein</fullName>
    </submittedName>
</protein>
<dbReference type="AlphaFoldDB" id="A0A9P5HJL1"/>
<evidence type="ECO:0000256" key="1">
    <source>
        <dbReference type="SAM" id="MobiDB-lite"/>
    </source>
</evidence>
<feature type="compositionally biased region" description="Low complexity" evidence="1">
    <location>
        <begin position="64"/>
        <end position="75"/>
    </location>
</feature>
<gene>
    <name evidence="2" type="ORF">G7Z17_g1472</name>
</gene>
<organism evidence="2 3">
    <name type="scientific">Cylindrodendrum hubeiense</name>
    <dbReference type="NCBI Taxonomy" id="595255"/>
    <lineage>
        <taxon>Eukaryota</taxon>
        <taxon>Fungi</taxon>
        <taxon>Dikarya</taxon>
        <taxon>Ascomycota</taxon>
        <taxon>Pezizomycotina</taxon>
        <taxon>Sordariomycetes</taxon>
        <taxon>Hypocreomycetidae</taxon>
        <taxon>Hypocreales</taxon>
        <taxon>Nectriaceae</taxon>
        <taxon>Cylindrodendrum</taxon>
    </lineage>
</organism>
<evidence type="ECO:0000313" key="3">
    <source>
        <dbReference type="Proteomes" id="UP000722485"/>
    </source>
</evidence>
<feature type="region of interest" description="Disordered" evidence="1">
    <location>
        <begin position="59"/>
        <end position="114"/>
    </location>
</feature>
<accession>A0A9P5HJL1</accession>
<evidence type="ECO:0000313" key="2">
    <source>
        <dbReference type="EMBL" id="KAF7556409.1"/>
    </source>
</evidence>
<sequence length="321" mass="34254">MFLTIPPLREVLHATPYKGETRVHVQHRVPRLAVEPSPLFIRAGSSGCLERLVGATSKPSEAMSGIWTSGISGSGPQPQREGEQTGSSRAPRGDEPERQRKSQDSQGRYPVRPVPSMPWHNLDNLFSLLVVAQTSGFGTGPPAAKPCLLLSLPRKMACGSAQLSGRAKARVPGAGSRSARVAAFVRAWEIVRIPISTRGRELHNCPLAILERRSVGKTTLTPPEASRANSCACPVSAAKTLGLANRAPHGTRNPWVITTRATTYSPVYDGDAPLTAQQLALKYAQLALQGRSSGISDVSAIGRHISLPLRTTADACLSQAE</sequence>
<keyword evidence="3" id="KW-1185">Reference proteome</keyword>
<reference evidence="2" key="1">
    <citation type="submission" date="2020-03" db="EMBL/GenBank/DDBJ databases">
        <title>Draft Genome Sequence of Cylindrodendrum hubeiense.</title>
        <authorList>
            <person name="Buettner E."/>
            <person name="Kellner H."/>
        </authorList>
    </citation>
    <scope>NUCLEOTIDE SEQUENCE</scope>
    <source>
        <strain evidence="2">IHI 201604</strain>
    </source>
</reference>